<dbReference type="Proteomes" id="UP001054945">
    <property type="component" value="Unassembled WGS sequence"/>
</dbReference>
<sequence>NTVLGQWGAADDGSLFSLLRPSRPQLACRGHVLHGGSPEQEVLTTKKRFDTCGHQSGPGRVLLVVAPRCGLLRSTQHYAVYRSKQNNMKVEIAYLIASSCSCESMTGHVTTDSGDVHKGDDHIGRQDT</sequence>
<evidence type="ECO:0000313" key="1">
    <source>
        <dbReference type="EMBL" id="GIZ00217.1"/>
    </source>
</evidence>
<reference evidence="1 2" key="1">
    <citation type="submission" date="2021-06" db="EMBL/GenBank/DDBJ databases">
        <title>Caerostris extrusa draft genome.</title>
        <authorList>
            <person name="Kono N."/>
            <person name="Arakawa K."/>
        </authorList>
    </citation>
    <scope>NUCLEOTIDE SEQUENCE [LARGE SCALE GENOMIC DNA]</scope>
</reference>
<accession>A0AAV4Y223</accession>
<protein>
    <submittedName>
        <fullName evidence="1">Uncharacterized protein</fullName>
    </submittedName>
</protein>
<dbReference type="AlphaFoldDB" id="A0AAV4Y223"/>
<organism evidence="1 2">
    <name type="scientific">Caerostris extrusa</name>
    <name type="common">Bark spider</name>
    <name type="synonym">Caerostris bankana</name>
    <dbReference type="NCBI Taxonomy" id="172846"/>
    <lineage>
        <taxon>Eukaryota</taxon>
        <taxon>Metazoa</taxon>
        <taxon>Ecdysozoa</taxon>
        <taxon>Arthropoda</taxon>
        <taxon>Chelicerata</taxon>
        <taxon>Arachnida</taxon>
        <taxon>Araneae</taxon>
        <taxon>Araneomorphae</taxon>
        <taxon>Entelegynae</taxon>
        <taxon>Araneoidea</taxon>
        <taxon>Araneidae</taxon>
        <taxon>Caerostris</taxon>
    </lineage>
</organism>
<name>A0AAV4Y223_CAEEX</name>
<feature type="non-terminal residue" evidence="1">
    <location>
        <position position="1"/>
    </location>
</feature>
<dbReference type="EMBL" id="BPLR01018518">
    <property type="protein sequence ID" value="GIZ00217.1"/>
    <property type="molecule type" value="Genomic_DNA"/>
</dbReference>
<proteinExistence type="predicted"/>
<comment type="caution">
    <text evidence="1">The sequence shown here is derived from an EMBL/GenBank/DDBJ whole genome shotgun (WGS) entry which is preliminary data.</text>
</comment>
<evidence type="ECO:0000313" key="2">
    <source>
        <dbReference type="Proteomes" id="UP001054945"/>
    </source>
</evidence>
<keyword evidence="2" id="KW-1185">Reference proteome</keyword>
<gene>
    <name evidence="1" type="ORF">CEXT_261791</name>
</gene>